<accession>A0A939JBI7</accession>
<dbReference type="RefSeq" id="WP_206980686.1">
    <property type="nucleotide sequence ID" value="NZ_JAFLQZ010000002.1"/>
</dbReference>
<dbReference type="Proteomes" id="UP000664144">
    <property type="component" value="Unassembled WGS sequence"/>
</dbReference>
<dbReference type="PROSITE" id="PS50943">
    <property type="entry name" value="HTH_CROC1"/>
    <property type="match status" value="1"/>
</dbReference>
<evidence type="ECO:0000259" key="1">
    <source>
        <dbReference type="PROSITE" id="PS50943"/>
    </source>
</evidence>
<dbReference type="CDD" id="cd00093">
    <property type="entry name" value="HTH_XRE"/>
    <property type="match status" value="1"/>
</dbReference>
<dbReference type="GO" id="GO:0003677">
    <property type="term" value="F:DNA binding"/>
    <property type="evidence" value="ECO:0007669"/>
    <property type="project" value="InterPro"/>
</dbReference>
<dbReference type="InterPro" id="IPR001387">
    <property type="entry name" value="Cro/C1-type_HTH"/>
</dbReference>
<dbReference type="InterPro" id="IPR010982">
    <property type="entry name" value="Lambda_DNA-bd_dom_sf"/>
</dbReference>
<comment type="caution">
    <text evidence="2">The sequence shown here is derived from an EMBL/GenBank/DDBJ whole genome shotgun (WGS) entry which is preliminary data.</text>
</comment>
<evidence type="ECO:0000313" key="2">
    <source>
        <dbReference type="EMBL" id="MBO0356833.1"/>
    </source>
</evidence>
<dbReference type="AlphaFoldDB" id="A0A939JBI7"/>
<dbReference type="EMBL" id="JAFLQZ010000002">
    <property type="protein sequence ID" value="MBO0356833.1"/>
    <property type="molecule type" value="Genomic_DNA"/>
</dbReference>
<organism evidence="2 3">
    <name type="scientific">Hymenobacter telluris</name>
    <dbReference type="NCBI Taxonomy" id="2816474"/>
    <lineage>
        <taxon>Bacteria</taxon>
        <taxon>Pseudomonadati</taxon>
        <taxon>Bacteroidota</taxon>
        <taxon>Cytophagia</taxon>
        <taxon>Cytophagales</taxon>
        <taxon>Hymenobacteraceae</taxon>
        <taxon>Hymenobacter</taxon>
    </lineage>
</organism>
<proteinExistence type="predicted"/>
<sequence length="165" mass="17548">MARPLTHSNPSDTLEAAVREHFGLSQDELARYLGVTRGLVAHLEAGRRLPTAAGSRRLGYLALLPPPTGAGPVAPRFVVPEVPAPVALPELPEMDGKLAVAPPRRRLLQVRAQAARLRLELHKAGKGAVVGQRRAWGLAQLQAALSPLGVTDATEQARFGCCLPN</sequence>
<keyword evidence="3" id="KW-1185">Reference proteome</keyword>
<reference evidence="2" key="1">
    <citation type="submission" date="2021-03" db="EMBL/GenBank/DDBJ databases">
        <authorList>
            <person name="Kim M.K."/>
        </authorList>
    </citation>
    <scope>NUCLEOTIDE SEQUENCE</scope>
    <source>
        <strain evidence="2">BT186</strain>
    </source>
</reference>
<dbReference type="SUPFAM" id="SSF47413">
    <property type="entry name" value="lambda repressor-like DNA-binding domains"/>
    <property type="match status" value="1"/>
</dbReference>
<feature type="domain" description="HTH cro/C1-type" evidence="1">
    <location>
        <begin position="19"/>
        <end position="52"/>
    </location>
</feature>
<gene>
    <name evidence="2" type="ORF">J0X19_02650</name>
</gene>
<dbReference type="Pfam" id="PF01381">
    <property type="entry name" value="HTH_3"/>
    <property type="match status" value="1"/>
</dbReference>
<dbReference type="Gene3D" id="1.10.260.40">
    <property type="entry name" value="lambda repressor-like DNA-binding domains"/>
    <property type="match status" value="1"/>
</dbReference>
<evidence type="ECO:0000313" key="3">
    <source>
        <dbReference type="Proteomes" id="UP000664144"/>
    </source>
</evidence>
<protein>
    <submittedName>
        <fullName evidence="2">Helix-turn-helix domain-containing protein</fullName>
    </submittedName>
</protein>
<name>A0A939JBI7_9BACT</name>